<dbReference type="InterPro" id="IPR016195">
    <property type="entry name" value="Pol/histidinol_Pase-like"/>
</dbReference>
<gene>
    <name evidence="1" type="ORF">S12H4_22784</name>
</gene>
<proteinExistence type="predicted"/>
<dbReference type="CDD" id="cd07432">
    <property type="entry name" value="PHP_HisPPase"/>
    <property type="match status" value="1"/>
</dbReference>
<organism evidence="1">
    <name type="scientific">marine sediment metagenome</name>
    <dbReference type="NCBI Taxonomy" id="412755"/>
    <lineage>
        <taxon>unclassified sequences</taxon>
        <taxon>metagenomes</taxon>
        <taxon>ecological metagenomes</taxon>
    </lineage>
</organism>
<dbReference type="Pfam" id="PF13263">
    <property type="entry name" value="PHP_C"/>
    <property type="match status" value="1"/>
</dbReference>
<dbReference type="SUPFAM" id="SSF89550">
    <property type="entry name" value="PHP domain-like"/>
    <property type="match status" value="1"/>
</dbReference>
<evidence type="ECO:0000313" key="1">
    <source>
        <dbReference type="EMBL" id="GAI78676.1"/>
    </source>
</evidence>
<dbReference type="Gene3D" id="3.20.20.140">
    <property type="entry name" value="Metal-dependent hydrolases"/>
    <property type="match status" value="1"/>
</dbReference>
<sequence>TAEGALKMQGLAPFKVIVAEEILTPHGEIIGMFLKETIPSGLSVEQTISQIRAQDGLVNIPHPFDAFRPSALDSGIIEKIVDQIDVIEAFNARAPFLRSSTKARAFAQKYGIPGSAGSDAHTIGEIGNAYVEMPEFNSRDDFLNALAKGKVIGHRTNPLIHFVSGWEKLKSSLKGQ</sequence>
<accession>X1SHP7</accession>
<dbReference type="EMBL" id="BARW01011951">
    <property type="protein sequence ID" value="GAI78676.1"/>
    <property type="molecule type" value="Genomic_DNA"/>
</dbReference>
<name>X1SHP7_9ZZZZ</name>
<feature type="non-terminal residue" evidence="1">
    <location>
        <position position="1"/>
    </location>
</feature>
<comment type="caution">
    <text evidence="1">The sequence shown here is derived from an EMBL/GenBank/DDBJ whole genome shotgun (WGS) entry which is preliminary data.</text>
</comment>
<evidence type="ECO:0008006" key="2">
    <source>
        <dbReference type="Google" id="ProtNLM"/>
    </source>
</evidence>
<protein>
    <recommendedName>
        <fullName evidence="2">PHP domain-containing protein</fullName>
    </recommendedName>
</protein>
<reference evidence="1" key="1">
    <citation type="journal article" date="2014" name="Front. Microbiol.">
        <title>High frequency of phylogenetically diverse reductive dehalogenase-homologous genes in deep subseafloor sedimentary metagenomes.</title>
        <authorList>
            <person name="Kawai M."/>
            <person name="Futagami T."/>
            <person name="Toyoda A."/>
            <person name="Takaki Y."/>
            <person name="Nishi S."/>
            <person name="Hori S."/>
            <person name="Arai W."/>
            <person name="Tsubouchi T."/>
            <person name="Morono Y."/>
            <person name="Uchiyama I."/>
            <person name="Ito T."/>
            <person name="Fujiyama A."/>
            <person name="Inagaki F."/>
            <person name="Takami H."/>
        </authorList>
    </citation>
    <scope>NUCLEOTIDE SEQUENCE</scope>
    <source>
        <strain evidence="1">Expedition CK06-06</strain>
    </source>
</reference>
<dbReference type="AlphaFoldDB" id="X1SHP7"/>